<dbReference type="EMBL" id="DRWR01000049">
    <property type="protein sequence ID" value="HHQ15718.1"/>
    <property type="molecule type" value="Genomic_DNA"/>
</dbReference>
<evidence type="ECO:0000313" key="2">
    <source>
        <dbReference type="EMBL" id="HHQ15718.1"/>
    </source>
</evidence>
<feature type="transmembrane region" description="Helical" evidence="1">
    <location>
        <begin position="7"/>
        <end position="29"/>
    </location>
</feature>
<gene>
    <name evidence="2" type="ORF">ENM15_02735</name>
</gene>
<evidence type="ECO:0000256" key="1">
    <source>
        <dbReference type="SAM" id="Phobius"/>
    </source>
</evidence>
<sequence>MGETYKIYLVFWGPIIILAILAILLLFLFKPKNTLVPSSEITLPSSYIEVLNELNSLNYLKPFRLVENYSIIVDPFSAAFKGEALQEKTFASELKPIKTFHLSMIYIEGAKKVCIINNIRFVEKSKLDKDIKIIKIGDYYVDLQIKNKIERLFLGQTLSF</sequence>
<reference evidence="2" key="1">
    <citation type="journal article" date="2020" name="mSystems">
        <title>Genome- and Community-Level Interaction Insights into Carbon Utilization and Element Cycling Functions of Hydrothermarchaeota in Hydrothermal Sediment.</title>
        <authorList>
            <person name="Zhou Z."/>
            <person name="Liu Y."/>
            <person name="Xu W."/>
            <person name="Pan J."/>
            <person name="Luo Z.H."/>
            <person name="Li M."/>
        </authorList>
    </citation>
    <scope>NUCLEOTIDE SEQUENCE [LARGE SCALE GENOMIC DNA]</scope>
    <source>
        <strain evidence="2">SpSt-106</strain>
    </source>
</reference>
<comment type="caution">
    <text evidence="2">The sequence shown here is derived from an EMBL/GenBank/DDBJ whole genome shotgun (WGS) entry which is preliminary data.</text>
</comment>
<proteinExistence type="predicted"/>
<protein>
    <submittedName>
        <fullName evidence="2">Uncharacterized protein</fullName>
    </submittedName>
</protein>
<name>A0A7V6CDE3_9BACT</name>
<keyword evidence="1" id="KW-1133">Transmembrane helix</keyword>
<organism evidence="2">
    <name type="scientific">Thermodesulfobacterium geofontis</name>
    <dbReference type="NCBI Taxonomy" id="1295609"/>
    <lineage>
        <taxon>Bacteria</taxon>
        <taxon>Pseudomonadati</taxon>
        <taxon>Thermodesulfobacteriota</taxon>
        <taxon>Thermodesulfobacteria</taxon>
        <taxon>Thermodesulfobacteriales</taxon>
        <taxon>Thermodesulfobacteriaceae</taxon>
        <taxon>Thermodesulfobacterium</taxon>
    </lineage>
</organism>
<dbReference type="AlphaFoldDB" id="A0A7V6CDE3"/>
<keyword evidence="1" id="KW-0472">Membrane</keyword>
<keyword evidence="1" id="KW-0812">Transmembrane</keyword>
<accession>A0A7V6CDE3</accession>